<dbReference type="PANTHER" id="PTHR12975">
    <property type="entry name" value="TRANSPORT PROTEIN TRAPP"/>
    <property type="match status" value="1"/>
</dbReference>
<keyword evidence="4" id="KW-1185">Reference proteome</keyword>
<sequence>MAPALPSSLSPHICILTSPDLAELLEQSSLPPLFQILQSFSPLPQVTTRTTALVSVPHASFNLRFSDLQDVEEACREDDEQRAIRTIDWITGRISSRCSKWLQEVDSMGAKAAARTPWWDELRRCTEGDFVPSKTEGWNHPVALILAVSTTAPNPLQAITALHSRNNHLPPWVDTNVLRYTLIVHPSNSPLTNEEAGALHNAVKKQYGLHCYLLELDLPKVPPAPIPVPAMLPRLPVPSLPVSPQKKGSNASENTGDDTIPNSLRLGEKDVQHTAKFTREFLVMSLIPWMEKCVLEWNENFSSTRRLPSRLFSSTRRLFGSASPSPGPTHTSSMSMSTPSLAGRSATLPLTGGPPPPSQQRRLAEFATILGDYKLAIMVWEALRKESKGGSDILPLLLAPSPAVPLHAQTALASIHPNMSDLPPNAQLRALSCAVRWEMGIPTQDLLSNMLEGERWLVWAASNAEEAPSALLLAHAALLSTMKKAQRRSALWYVLAANRLEKCGIKPLTMYFLRRAEELYSVRPPKELSPSFWDSEGKSPTTAEGLEDILSGIAHPLGRMLYTTGDVVGAVKLFLSLLRGAPNFASAGTLTLGDTAQKATNNDKLYLDDFRVAYNYWKSTEPEKTADHSLQLPIKLCNVKQSSLRFSGDNTGNDDVWAAREEAWKTFWKSQDAKPSIVPSGKVCTNGQEHFDIDMFWVNLVMRNPLDAEVNLSDITLLVQEVGMESISGDELVEVEIIKEVIMAPKESISVPISLKPKRSAKLRITHARYNFLSLLPITESLASRGQRLHATALQRQKPTYAPDVFMQVEVVPSDHRLLVTFVEDSRLVLLQGENKSIRLWLKNAGDKPISEVWMISGPEDEIWLGEHDYKSTDSKTETFRSFNSLKPQAPRRLPLLGTDQSSTILNPGQGIEVPVIVHAGMATGNFDLDLLFVFREDDSHPFHSTTLTRSYEVQALFDISVLAEPSLSQAHSFLIDLDLTNTSQTFSPCITQLTCISPQWTCESLTGRLSDPIAPTQCCRVILGASYWSEGSGSEETFSFVSQKLGNLLKGGDMDDTPPPPLDILSTHISQGDTYRSIKGDSIMDFVQSGRRKYMSQNISRVHSYVAANSFPSIFPLYNPSAIDFVIFWHIQERDISGHIAVHGITLGAGHGRLNSIVEEAESAKVKRSMYAETRRENMEVLDAIRNSEWNAEMNPIVLSVKDAGIKTHDFSKGQCHVSVEFRLRNHSSTRSAEYTLKLGSDTTPPNNLLNPPYAGRMTFRGSIPPSGTAIVHPKLWVTRPGAYSLGGWVLETKISEEGQNGQQLNVRRYVQQPSPSEEGACVVVRNSSIDDTNN</sequence>
<evidence type="ECO:0000259" key="2">
    <source>
        <dbReference type="Pfam" id="PF24545"/>
    </source>
</evidence>
<evidence type="ECO:0000313" key="3">
    <source>
        <dbReference type="EMBL" id="KAF4623241.1"/>
    </source>
</evidence>
<reference evidence="3 4" key="1">
    <citation type="submission" date="2019-12" db="EMBL/GenBank/DDBJ databases">
        <authorList>
            <person name="Floudas D."/>
            <person name="Bentzer J."/>
            <person name="Ahren D."/>
            <person name="Johansson T."/>
            <person name="Persson P."/>
            <person name="Tunlid A."/>
        </authorList>
    </citation>
    <scope>NUCLEOTIDE SEQUENCE [LARGE SCALE GENOMIC DNA]</scope>
    <source>
        <strain evidence="3 4">CBS 102.39</strain>
    </source>
</reference>
<feature type="domain" description="TPPC8 first Ig-like" evidence="2">
    <location>
        <begin position="697"/>
        <end position="814"/>
    </location>
</feature>
<feature type="region of interest" description="Disordered" evidence="1">
    <location>
        <begin position="318"/>
        <end position="360"/>
    </location>
</feature>
<dbReference type="InterPro" id="IPR058541">
    <property type="entry name" value="Ig_TPPC8_1st"/>
</dbReference>
<dbReference type="GO" id="GO:1990072">
    <property type="term" value="C:TRAPPIII protein complex"/>
    <property type="evidence" value="ECO:0007669"/>
    <property type="project" value="TreeGrafter"/>
</dbReference>
<dbReference type="Pfam" id="PF12739">
    <property type="entry name" value="TRAPPC-Trs85"/>
    <property type="match status" value="1"/>
</dbReference>
<feature type="compositionally biased region" description="Low complexity" evidence="1">
    <location>
        <begin position="320"/>
        <end position="340"/>
    </location>
</feature>
<dbReference type="Pfam" id="PF24545">
    <property type="entry name" value="Ig_TPPC8_1st"/>
    <property type="match status" value="1"/>
</dbReference>
<dbReference type="Proteomes" id="UP000521872">
    <property type="component" value="Unassembled WGS sequence"/>
</dbReference>
<evidence type="ECO:0000313" key="4">
    <source>
        <dbReference type="Proteomes" id="UP000521872"/>
    </source>
</evidence>
<evidence type="ECO:0000256" key="1">
    <source>
        <dbReference type="SAM" id="MobiDB-lite"/>
    </source>
</evidence>
<dbReference type="PANTHER" id="PTHR12975:SF6">
    <property type="entry name" value="TRAFFICKING PROTEIN PARTICLE COMPLEX SUBUNIT 8"/>
    <property type="match status" value="1"/>
</dbReference>
<accession>A0A8H4R6U2</accession>
<comment type="caution">
    <text evidence="3">The sequence shown here is derived from an EMBL/GenBank/DDBJ whole genome shotgun (WGS) entry which is preliminary data.</text>
</comment>
<organism evidence="3 4">
    <name type="scientific">Agrocybe pediades</name>
    <dbReference type="NCBI Taxonomy" id="84607"/>
    <lineage>
        <taxon>Eukaryota</taxon>
        <taxon>Fungi</taxon>
        <taxon>Dikarya</taxon>
        <taxon>Basidiomycota</taxon>
        <taxon>Agaricomycotina</taxon>
        <taxon>Agaricomycetes</taxon>
        <taxon>Agaricomycetidae</taxon>
        <taxon>Agaricales</taxon>
        <taxon>Agaricineae</taxon>
        <taxon>Strophariaceae</taxon>
        <taxon>Agrocybe</taxon>
    </lineage>
</organism>
<dbReference type="InterPro" id="IPR024420">
    <property type="entry name" value="TRAPP_III_complex_Trs85"/>
</dbReference>
<gene>
    <name evidence="3" type="ORF">D9613_002112</name>
</gene>
<protein>
    <recommendedName>
        <fullName evidence="2">TPPC8 first Ig-like domain-containing protein</fullName>
    </recommendedName>
</protein>
<proteinExistence type="predicted"/>
<name>A0A8H4R6U2_9AGAR</name>
<dbReference type="EMBL" id="JAACJL010000001">
    <property type="protein sequence ID" value="KAF4623241.1"/>
    <property type="molecule type" value="Genomic_DNA"/>
</dbReference>
<feature type="region of interest" description="Disordered" evidence="1">
    <location>
        <begin position="239"/>
        <end position="266"/>
    </location>
</feature>